<dbReference type="AlphaFoldDB" id="L1LDR2"/>
<dbReference type="Pfam" id="PF09468">
    <property type="entry name" value="RNase_H2-Ydr279"/>
    <property type="match status" value="1"/>
</dbReference>
<dbReference type="OrthoDB" id="364759at2759"/>
<dbReference type="InterPro" id="IPR019024">
    <property type="entry name" value="RNase_H2_suB_wHTH"/>
</dbReference>
<dbReference type="eggNOG" id="ENOG502QX0H">
    <property type="taxonomic scope" value="Eukaryota"/>
</dbReference>
<comment type="caution">
    <text evidence="2">The sequence shown here is derived from an EMBL/GenBank/DDBJ whole genome shotgun (WGS) entry which is preliminary data.</text>
</comment>
<dbReference type="GeneID" id="15803021"/>
<dbReference type="Gene3D" id="1.10.20.120">
    <property type="match status" value="1"/>
</dbReference>
<evidence type="ECO:0000259" key="1">
    <source>
        <dbReference type="Pfam" id="PF09468"/>
    </source>
</evidence>
<evidence type="ECO:0000313" key="2">
    <source>
        <dbReference type="EMBL" id="EKX73414.1"/>
    </source>
</evidence>
<reference evidence="2 3" key="1">
    <citation type="journal article" date="2012" name="BMC Genomics">
        <title>Comparative genomic analysis and phylogenetic position of Theileria equi.</title>
        <authorList>
            <person name="Kappmeyer L.S."/>
            <person name="Thiagarajan M."/>
            <person name="Herndon D.R."/>
            <person name="Ramsay J.D."/>
            <person name="Caler E."/>
            <person name="Djikeng A."/>
            <person name="Gillespie J.J."/>
            <person name="Lau A.O."/>
            <person name="Roalson E.H."/>
            <person name="Silva J.C."/>
            <person name="Silva M.G."/>
            <person name="Suarez C.E."/>
            <person name="Ueti M.W."/>
            <person name="Nene V.M."/>
            <person name="Mealey R.H."/>
            <person name="Knowles D.P."/>
            <person name="Brayton K.A."/>
        </authorList>
    </citation>
    <scope>NUCLEOTIDE SEQUENCE [LARGE SCALE GENOMIC DNA]</scope>
    <source>
        <strain evidence="2 3">WA</strain>
    </source>
</reference>
<dbReference type="Proteomes" id="UP000031512">
    <property type="component" value="Unassembled WGS sequence"/>
</dbReference>
<organism evidence="2 3">
    <name type="scientific">Theileria equi strain WA</name>
    <dbReference type="NCBI Taxonomy" id="1537102"/>
    <lineage>
        <taxon>Eukaryota</taxon>
        <taxon>Sar</taxon>
        <taxon>Alveolata</taxon>
        <taxon>Apicomplexa</taxon>
        <taxon>Aconoidasida</taxon>
        <taxon>Piroplasmida</taxon>
        <taxon>Theileriidae</taxon>
        <taxon>Theileria</taxon>
    </lineage>
</organism>
<dbReference type="VEuPathDB" id="PiroplasmaDB:BEWA_054710"/>
<sequence>MDFGTSTFLKLSRPQAAPAEFEFTEKSQLALIKKSIKSQRDGRSYEVMVLPSPNDLYVPSYYMLDKDRIYWLQGIKPGVNPVSVFIDEFVATPEYILGTFDFDVMFIFITVLYNNPQKFLTMHSRVVECYRSGGSNEHRDLELAVLTLWNRNVNNVKDRLLYLCDTMESPGGEELLYKPNNERFLAMLSHKVGNMRQHIADNGIIIPDYCESECTSTKGLNKHLITIKEDKCKVFCWGIIQSLLSKSAKSILPSKVVDRLEKLDEEKKVEQELKRTQEPLVRPKPVRRKIKTIKLPENTARITGFFGKLVKKE</sequence>
<name>L1LDR2_THEEQ</name>
<accession>L1LDR2</accession>
<dbReference type="RefSeq" id="XP_004832866.1">
    <property type="nucleotide sequence ID" value="XM_004832809.1"/>
</dbReference>
<protein>
    <recommendedName>
        <fullName evidence="1">Ribonuclease H2 subunit B wHTH domain-containing protein</fullName>
    </recommendedName>
</protein>
<evidence type="ECO:0000313" key="3">
    <source>
        <dbReference type="Proteomes" id="UP000031512"/>
    </source>
</evidence>
<proteinExistence type="predicted"/>
<dbReference type="KEGG" id="beq:BEWA_054710"/>
<keyword evidence="3" id="KW-1185">Reference proteome</keyword>
<dbReference type="EMBL" id="ACOU01000003">
    <property type="protein sequence ID" value="EKX73414.1"/>
    <property type="molecule type" value="Genomic_DNA"/>
</dbReference>
<feature type="domain" description="Ribonuclease H2 subunit B wHTH" evidence="1">
    <location>
        <begin position="106"/>
        <end position="199"/>
    </location>
</feature>
<gene>
    <name evidence="2" type="ORF">BEWA_054710</name>
</gene>